<gene>
    <name evidence="2" type="ORF">MNBD_GAMMA09-887</name>
</gene>
<dbReference type="AlphaFoldDB" id="A0A3B0XEV1"/>
<reference evidence="2" key="1">
    <citation type="submission" date="2018-06" db="EMBL/GenBank/DDBJ databases">
        <authorList>
            <person name="Zhirakovskaya E."/>
        </authorList>
    </citation>
    <scope>NUCLEOTIDE SEQUENCE</scope>
</reference>
<dbReference type="EMBL" id="UOFI01000018">
    <property type="protein sequence ID" value="VAW61962.1"/>
    <property type="molecule type" value="Genomic_DNA"/>
</dbReference>
<feature type="region of interest" description="Disordered" evidence="1">
    <location>
        <begin position="98"/>
        <end position="159"/>
    </location>
</feature>
<sequence>MNKTTLIRPILATALFSLSYSTFAGSWSCRHDNNVREIQVQESTSEPVPCSVLYRKLTEGVEDQILWTAENDAGFCAEKAQMLVDKQISWGWTCVETLSESNSDDSTTPDTDNTESAETQEADAAIEESGTTAATEETGTTAADTMDAGTSSDAGMETN</sequence>
<evidence type="ECO:0000313" key="2">
    <source>
        <dbReference type="EMBL" id="VAW61962.1"/>
    </source>
</evidence>
<organism evidence="2">
    <name type="scientific">hydrothermal vent metagenome</name>
    <dbReference type="NCBI Taxonomy" id="652676"/>
    <lineage>
        <taxon>unclassified sequences</taxon>
        <taxon>metagenomes</taxon>
        <taxon>ecological metagenomes</taxon>
    </lineage>
</organism>
<feature type="compositionally biased region" description="Low complexity" evidence="1">
    <location>
        <begin position="127"/>
        <end position="159"/>
    </location>
</feature>
<feature type="compositionally biased region" description="Low complexity" evidence="1">
    <location>
        <begin position="99"/>
        <end position="111"/>
    </location>
</feature>
<protein>
    <submittedName>
        <fullName evidence="2">Uncharacterized protein</fullName>
    </submittedName>
</protein>
<accession>A0A3B0XEV1</accession>
<feature type="compositionally biased region" description="Acidic residues" evidence="1">
    <location>
        <begin position="112"/>
        <end position="126"/>
    </location>
</feature>
<name>A0A3B0XEV1_9ZZZZ</name>
<evidence type="ECO:0000256" key="1">
    <source>
        <dbReference type="SAM" id="MobiDB-lite"/>
    </source>
</evidence>
<proteinExistence type="predicted"/>